<evidence type="ECO:0000313" key="4">
    <source>
        <dbReference type="Proteomes" id="UP001176059"/>
    </source>
</evidence>
<reference evidence="3" key="1">
    <citation type="submission" date="2022-08" db="EMBL/GenBank/DDBJ databases">
        <authorList>
            <consortium name="DOE Joint Genome Institute"/>
            <person name="Min B."/>
            <person name="Sierra-Patev S."/>
            <person name="Naranjo-Ortiz M."/>
            <person name="Looney B."/>
            <person name="Konkel Z."/>
            <person name="Slot J.C."/>
            <person name="Sakamoto Y."/>
            <person name="Steenwyk J.L."/>
            <person name="Rokas A."/>
            <person name="Carro J."/>
            <person name="Camarero S."/>
            <person name="Ferreira P."/>
            <person name="Molpeceres G."/>
            <person name="Ruiz-duenas F.J."/>
            <person name="Serrano A."/>
            <person name="Henrissat B."/>
            <person name="Drula E."/>
            <person name="Hughes K.W."/>
            <person name="Mata J.L."/>
            <person name="Ishikawa N.K."/>
            <person name="Vargas-Isla R."/>
            <person name="Ushijima S."/>
            <person name="Smith C.A."/>
            <person name="Ahrendt S."/>
            <person name="Andreopoulos W."/>
            <person name="He G."/>
            <person name="LaButti K."/>
            <person name="Lipzen A."/>
            <person name="Ng V."/>
            <person name="Riley R."/>
            <person name="Sandor L."/>
            <person name="Barry K."/>
            <person name="Martinez A.T."/>
            <person name="Xiao Y."/>
            <person name="Gibbons J.G."/>
            <person name="Terashima K."/>
            <person name="Hibbett D.S."/>
            <person name="Grigoriev I.V."/>
        </authorList>
    </citation>
    <scope>NUCLEOTIDE SEQUENCE</scope>
    <source>
        <strain evidence="3">ET3784</strain>
    </source>
</reference>
<gene>
    <name evidence="3" type="ORF">DFJ43DRAFT_1035416</name>
</gene>
<organism evidence="3 4">
    <name type="scientific">Lentinula guzmanii</name>
    <dbReference type="NCBI Taxonomy" id="2804957"/>
    <lineage>
        <taxon>Eukaryota</taxon>
        <taxon>Fungi</taxon>
        <taxon>Dikarya</taxon>
        <taxon>Basidiomycota</taxon>
        <taxon>Agaricomycotina</taxon>
        <taxon>Agaricomycetes</taxon>
        <taxon>Agaricomycetidae</taxon>
        <taxon>Agaricales</taxon>
        <taxon>Marasmiineae</taxon>
        <taxon>Omphalotaceae</taxon>
        <taxon>Lentinula</taxon>
    </lineage>
</organism>
<keyword evidence="2" id="KW-1133">Transmembrane helix</keyword>
<dbReference type="EMBL" id="JANVFO010000001">
    <property type="protein sequence ID" value="KAJ3737778.1"/>
    <property type="molecule type" value="Genomic_DNA"/>
</dbReference>
<dbReference type="Proteomes" id="UP001176059">
    <property type="component" value="Unassembled WGS sequence"/>
</dbReference>
<evidence type="ECO:0000256" key="2">
    <source>
        <dbReference type="SAM" id="Phobius"/>
    </source>
</evidence>
<comment type="caution">
    <text evidence="3">The sequence shown here is derived from an EMBL/GenBank/DDBJ whole genome shotgun (WGS) entry which is preliminary data.</text>
</comment>
<sequence length="195" mass="23892">MMKKDNDPDGVQQRSKLIFKLENYLQNATAYIPCILIIGYFVKFDRGSKEKVKYKIKLPFRRRGKAEELRLQKKKEERIRREAARKAEEEEEAKEEKKKREAEERKKKEEEERKKREEEERLKEEERRRKDEERLAKEKEEKEEKTGLSVDRQTRQENHPIDVDSLRGWEEAEANQNDSVERRSRKRRSQSWGRW</sequence>
<keyword evidence="2" id="KW-0812">Transmembrane</keyword>
<reference evidence="3" key="2">
    <citation type="journal article" date="2023" name="Proc. Natl. Acad. Sci. U.S.A.">
        <title>A global phylogenomic analysis of the shiitake genus Lentinula.</title>
        <authorList>
            <person name="Sierra-Patev S."/>
            <person name="Min B."/>
            <person name="Naranjo-Ortiz M."/>
            <person name="Looney B."/>
            <person name="Konkel Z."/>
            <person name="Slot J.C."/>
            <person name="Sakamoto Y."/>
            <person name="Steenwyk J.L."/>
            <person name="Rokas A."/>
            <person name="Carro J."/>
            <person name="Camarero S."/>
            <person name="Ferreira P."/>
            <person name="Molpeceres G."/>
            <person name="Ruiz-Duenas F.J."/>
            <person name="Serrano A."/>
            <person name="Henrissat B."/>
            <person name="Drula E."/>
            <person name="Hughes K.W."/>
            <person name="Mata J.L."/>
            <person name="Ishikawa N.K."/>
            <person name="Vargas-Isla R."/>
            <person name="Ushijima S."/>
            <person name="Smith C.A."/>
            <person name="Donoghue J."/>
            <person name="Ahrendt S."/>
            <person name="Andreopoulos W."/>
            <person name="He G."/>
            <person name="LaButti K."/>
            <person name="Lipzen A."/>
            <person name="Ng V."/>
            <person name="Riley R."/>
            <person name="Sandor L."/>
            <person name="Barry K."/>
            <person name="Martinez A.T."/>
            <person name="Xiao Y."/>
            <person name="Gibbons J.G."/>
            <person name="Terashima K."/>
            <person name="Grigoriev I.V."/>
            <person name="Hibbett D."/>
        </authorList>
    </citation>
    <scope>NUCLEOTIDE SEQUENCE</scope>
    <source>
        <strain evidence="3">ET3784</strain>
    </source>
</reference>
<name>A0AA38N637_9AGAR</name>
<keyword evidence="2" id="KW-0472">Membrane</keyword>
<proteinExistence type="predicted"/>
<feature type="compositionally biased region" description="Basic and acidic residues" evidence="1">
    <location>
        <begin position="72"/>
        <end position="170"/>
    </location>
</feature>
<accession>A0AA38N637</accession>
<evidence type="ECO:0000256" key="1">
    <source>
        <dbReference type="SAM" id="MobiDB-lite"/>
    </source>
</evidence>
<feature type="region of interest" description="Disordered" evidence="1">
    <location>
        <begin position="72"/>
        <end position="195"/>
    </location>
</feature>
<keyword evidence="4" id="KW-1185">Reference proteome</keyword>
<protein>
    <submittedName>
        <fullName evidence="3">Uncharacterized protein</fullName>
    </submittedName>
</protein>
<dbReference type="AlphaFoldDB" id="A0AA38N637"/>
<evidence type="ECO:0000313" key="3">
    <source>
        <dbReference type="EMBL" id="KAJ3737778.1"/>
    </source>
</evidence>
<feature type="transmembrane region" description="Helical" evidence="2">
    <location>
        <begin position="24"/>
        <end position="42"/>
    </location>
</feature>